<dbReference type="PRINTS" id="PR00380">
    <property type="entry name" value="KINESINHEAVY"/>
</dbReference>
<feature type="domain" description="Kinesin motor" evidence="13">
    <location>
        <begin position="13"/>
        <end position="381"/>
    </location>
</feature>
<evidence type="ECO:0000256" key="5">
    <source>
        <dbReference type="ARBA" id="ARBA00022840"/>
    </source>
</evidence>
<evidence type="ECO:0000256" key="1">
    <source>
        <dbReference type="ARBA" id="ARBA00004186"/>
    </source>
</evidence>
<dbReference type="InterPro" id="IPR027417">
    <property type="entry name" value="P-loop_NTPase"/>
</dbReference>
<evidence type="ECO:0000259" key="13">
    <source>
        <dbReference type="PROSITE" id="PS50067"/>
    </source>
</evidence>
<gene>
    <name evidence="14" type="primary">g11574</name>
    <name evidence="14" type="ORF">VP750_LOCUS10345</name>
</gene>
<keyword evidence="11" id="KW-0175">Coiled coil</keyword>
<comment type="subcellular location">
    <subcellularLocation>
        <location evidence="1">Cytoplasm</location>
        <location evidence="1">Cytoskeleton</location>
        <location evidence="1">Spindle</location>
    </subcellularLocation>
</comment>
<evidence type="ECO:0000313" key="15">
    <source>
        <dbReference type="Proteomes" id="UP001497392"/>
    </source>
</evidence>
<keyword evidence="6 10" id="KW-0505">Motor protein</keyword>
<dbReference type="SUPFAM" id="SSF52540">
    <property type="entry name" value="P-loop containing nucleoside triphosphate hydrolases"/>
    <property type="match status" value="1"/>
</dbReference>
<keyword evidence="3" id="KW-0493">Microtubule</keyword>
<dbReference type="InterPro" id="IPR036961">
    <property type="entry name" value="Kinesin_motor_dom_sf"/>
</dbReference>
<evidence type="ECO:0000256" key="12">
    <source>
        <dbReference type="SAM" id="MobiDB-lite"/>
    </source>
</evidence>
<dbReference type="Pfam" id="PF00225">
    <property type="entry name" value="Kinesin"/>
    <property type="match status" value="1"/>
</dbReference>
<sequence length="1070" mass="113825">MAASRGHGAGAVNVQVILRCRPLSKEEVANGVQQVINCNERAREVVVTQNVGGKQLGRSFHFDKVFDPETGQAKIYKMAIAPIVEEVLEGFNCTIFAYGQTGTGKTYTMEGGARNTSEGTDLTDSAGVIPRAIHQIFSILDANEAEYTVKCSFLELYNEETTDLLAVGDAMDQKLKMLEDSGRVVVQVTRWGCMREPGAILQMREDIQESCLQDLNDITGLEEIIVKNKTDIYALLDRGSAKRRTAETLLNKQSSRSHSVFCITVHMREMSPEGEEVIKTGKLYLVDLAGSENVNRSGAVDARAKEAGLINKSLLTLGRVITALVEKTPHVPYRDSKLTRLLRDSLGGRTKTCVIATIAPTVQCQEETLSTLDYAHRAKNIRNRPEVNQKVSKTAHIKELNQEIDRLKAELFCTREKNGVYMPAELFQQREQDSASLATRLEGLEKDLEALKEANAQETALLNAELARTNEELQSTYEALQQSRLACEERDYLIATHERSEAALASHASALTAELQQAAANMSSLFDRLEGSYGRETANSQAVDDVASASAQHLSSMQATLQTAVDAQGQRSAAAIASLEAFVQKSMSDVASLKDNAGQLREQVTRLKDASAASINEAAAAGNAAFASALAQSHAFNESAQQAAEEASVQLEAAFGGLTESFTAQRAQLDHFATEQQAAADAMLAAVQRTVLAAGQALGRTVEAAAGCRGATDSALSGQSAALSTFQQQFATSMAQDQAKLLAEVNAMLSSFAEQKAAAVASAVAGMHGVLAQGRTTTETSFNALSQAATSANEAIKAEEASAVEGHAMAAAQRAQLEQGLQAALAESASAGEGMRTLSVHSVSAAAAAQASHAAALQQKLSGGSQALSRSAEEAKQVTSSGAAEVDASGAGLTQSLEAKQSQDRAAIQQAASAITRDAAIVQEFGQAQHSGLGSISSRIHGFASQQYALDPRAGERPVLAPLEVPPMQHIMEMRTPAPEVVLAEFRAQKGIAETPAEVAVAPETIAEEPDAEAEEGAITPRSEAQSEEQEVFADENVRPNRPAAQKRPAPGQKTSRIPNVKARLAHSSS</sequence>
<dbReference type="InterPro" id="IPR019821">
    <property type="entry name" value="Kinesin_motor_CS"/>
</dbReference>
<dbReference type="PROSITE" id="PS00411">
    <property type="entry name" value="KINESIN_MOTOR_1"/>
    <property type="match status" value="1"/>
</dbReference>
<dbReference type="Gene3D" id="3.40.850.10">
    <property type="entry name" value="Kinesin motor domain"/>
    <property type="match status" value="1"/>
</dbReference>
<feature type="compositionally biased region" description="Acidic residues" evidence="12">
    <location>
        <begin position="1007"/>
        <end position="1016"/>
    </location>
</feature>
<dbReference type="EMBL" id="CAXHTA020000018">
    <property type="protein sequence ID" value="CAL5228439.1"/>
    <property type="molecule type" value="Genomic_DNA"/>
</dbReference>
<feature type="coiled-coil region" evidence="11">
    <location>
        <begin position="390"/>
        <end position="490"/>
    </location>
</feature>
<keyword evidence="4 10" id="KW-0547">Nucleotide-binding</keyword>
<dbReference type="SMART" id="SM00129">
    <property type="entry name" value="KISc"/>
    <property type="match status" value="1"/>
</dbReference>
<comment type="function">
    <text evidence="9">Responsible for microtubule translocation. May be important for the organization of phragmoplast-specific arrays of microtubules. Plays an essential role in stabilizing the mitotic spindle. Required during mitotic cytokinesis.</text>
</comment>
<keyword evidence="5 10" id="KW-0067">ATP-binding</keyword>
<keyword evidence="15" id="KW-1185">Reference proteome</keyword>
<name>A0ABP1G8D8_9CHLO</name>
<proteinExistence type="inferred from homology"/>
<dbReference type="CDD" id="cd01364">
    <property type="entry name" value="KISc_BimC_Eg5"/>
    <property type="match status" value="1"/>
</dbReference>
<dbReference type="PANTHER" id="PTHR47970">
    <property type="entry name" value="KINESIN-LIKE PROTEIN KIF11"/>
    <property type="match status" value="1"/>
</dbReference>
<evidence type="ECO:0000256" key="9">
    <source>
        <dbReference type="ARBA" id="ARBA00046159"/>
    </source>
</evidence>
<feature type="region of interest" description="Disordered" evidence="12">
    <location>
        <begin position="1007"/>
        <end position="1070"/>
    </location>
</feature>
<feature type="binding site" evidence="10">
    <location>
        <begin position="99"/>
        <end position="106"/>
    </location>
    <ligand>
        <name>ATP</name>
        <dbReference type="ChEBI" id="CHEBI:30616"/>
    </ligand>
</feature>
<dbReference type="InterPro" id="IPR047241">
    <property type="entry name" value="KIF11-like_kin_motor_dom"/>
</dbReference>
<evidence type="ECO:0000256" key="6">
    <source>
        <dbReference type="ARBA" id="ARBA00023175"/>
    </source>
</evidence>
<protein>
    <submittedName>
        <fullName evidence="14">G11574 protein</fullName>
    </submittedName>
</protein>
<dbReference type="PANTHER" id="PTHR47970:SF12">
    <property type="entry name" value="KINESIN FAMILY MEMBER 11"/>
    <property type="match status" value="1"/>
</dbReference>
<feature type="region of interest" description="Disordered" evidence="12">
    <location>
        <begin position="868"/>
        <end position="889"/>
    </location>
</feature>
<evidence type="ECO:0000256" key="2">
    <source>
        <dbReference type="ARBA" id="ARBA00022490"/>
    </source>
</evidence>
<reference evidence="14 15" key="1">
    <citation type="submission" date="2024-06" db="EMBL/GenBank/DDBJ databases">
        <authorList>
            <person name="Kraege A."/>
            <person name="Thomma B."/>
        </authorList>
    </citation>
    <scope>NUCLEOTIDE SEQUENCE [LARGE SCALE GENOMIC DNA]</scope>
</reference>
<evidence type="ECO:0000256" key="4">
    <source>
        <dbReference type="ARBA" id="ARBA00022741"/>
    </source>
</evidence>
<keyword evidence="2" id="KW-0963">Cytoplasm</keyword>
<evidence type="ECO:0000256" key="7">
    <source>
        <dbReference type="ARBA" id="ARBA00023212"/>
    </source>
</evidence>
<comment type="caution">
    <text evidence="14">The sequence shown here is derived from an EMBL/GenBank/DDBJ whole genome shotgun (WGS) entry which is preliminary data.</text>
</comment>
<evidence type="ECO:0000256" key="8">
    <source>
        <dbReference type="ARBA" id="ARBA00034704"/>
    </source>
</evidence>
<accession>A0ABP1G8D8</accession>
<evidence type="ECO:0000256" key="10">
    <source>
        <dbReference type="PROSITE-ProRule" id="PRU00283"/>
    </source>
</evidence>
<dbReference type="InterPro" id="IPR047149">
    <property type="entry name" value="KIF11-like"/>
</dbReference>
<dbReference type="InterPro" id="IPR001752">
    <property type="entry name" value="Kinesin_motor_dom"/>
</dbReference>
<evidence type="ECO:0000256" key="3">
    <source>
        <dbReference type="ARBA" id="ARBA00022701"/>
    </source>
</evidence>
<evidence type="ECO:0000313" key="14">
    <source>
        <dbReference type="EMBL" id="CAL5228439.1"/>
    </source>
</evidence>
<keyword evidence="7" id="KW-0206">Cytoskeleton</keyword>
<evidence type="ECO:0000256" key="11">
    <source>
        <dbReference type="SAM" id="Coils"/>
    </source>
</evidence>
<comment type="similarity">
    <text evidence="8">Belongs to the TRAFAC class myosin-kinesin ATPase superfamily. Kinesin family. KIN-5/BimC subfamily.</text>
</comment>
<dbReference type="Proteomes" id="UP001497392">
    <property type="component" value="Unassembled WGS sequence"/>
</dbReference>
<organism evidence="14 15">
    <name type="scientific">Coccomyxa viridis</name>
    <dbReference type="NCBI Taxonomy" id="1274662"/>
    <lineage>
        <taxon>Eukaryota</taxon>
        <taxon>Viridiplantae</taxon>
        <taxon>Chlorophyta</taxon>
        <taxon>core chlorophytes</taxon>
        <taxon>Trebouxiophyceae</taxon>
        <taxon>Trebouxiophyceae incertae sedis</taxon>
        <taxon>Coccomyxaceae</taxon>
        <taxon>Coccomyxa</taxon>
    </lineage>
</organism>
<dbReference type="PROSITE" id="PS50067">
    <property type="entry name" value="KINESIN_MOTOR_2"/>
    <property type="match status" value="1"/>
</dbReference>